<organism evidence="3 4">
    <name type="scientific">Arenibacter troitsensis</name>
    <dbReference type="NCBI Taxonomy" id="188872"/>
    <lineage>
        <taxon>Bacteria</taxon>
        <taxon>Pseudomonadati</taxon>
        <taxon>Bacteroidota</taxon>
        <taxon>Flavobacteriia</taxon>
        <taxon>Flavobacteriales</taxon>
        <taxon>Flavobacteriaceae</taxon>
        <taxon>Arenibacter</taxon>
    </lineage>
</organism>
<keyword evidence="4" id="KW-1185">Reference proteome</keyword>
<feature type="domain" description="Activator of Hsp90 ATPase homologue 1/2-like C-terminal" evidence="2">
    <location>
        <begin position="17"/>
        <end position="146"/>
    </location>
</feature>
<dbReference type="EMBL" id="FXAO01000013">
    <property type="protein sequence ID" value="SMG52160.1"/>
    <property type="molecule type" value="Genomic_DNA"/>
</dbReference>
<evidence type="ECO:0000259" key="2">
    <source>
        <dbReference type="Pfam" id="PF08327"/>
    </source>
</evidence>
<dbReference type="AlphaFoldDB" id="A0A1X7LEP1"/>
<dbReference type="OrthoDB" id="9800631at2"/>
<dbReference type="STRING" id="188872.SAMN03080602_04172"/>
<dbReference type="RefSeq" id="WP_085500826.1">
    <property type="nucleotide sequence ID" value="NZ_FXAO01000013.1"/>
</dbReference>
<dbReference type="InterPro" id="IPR023393">
    <property type="entry name" value="START-like_dom_sf"/>
</dbReference>
<name>A0A1X7LEP1_9FLAO</name>
<dbReference type="Proteomes" id="UP000193420">
    <property type="component" value="Unassembled WGS sequence"/>
</dbReference>
<evidence type="ECO:0000256" key="1">
    <source>
        <dbReference type="ARBA" id="ARBA00006817"/>
    </source>
</evidence>
<dbReference type="Pfam" id="PF08327">
    <property type="entry name" value="AHSA1"/>
    <property type="match status" value="1"/>
</dbReference>
<reference evidence="4" key="1">
    <citation type="submission" date="2017-04" db="EMBL/GenBank/DDBJ databases">
        <authorList>
            <person name="Varghese N."/>
            <person name="Submissions S."/>
        </authorList>
    </citation>
    <scope>NUCLEOTIDE SEQUENCE [LARGE SCALE GENOMIC DNA]</scope>
    <source>
        <strain evidence="4">DSM 19835</strain>
    </source>
</reference>
<dbReference type="SUPFAM" id="SSF55961">
    <property type="entry name" value="Bet v1-like"/>
    <property type="match status" value="1"/>
</dbReference>
<sequence length="171" mass="19676">MTALSFDSFTKKIYIKTNMEKIYWAWCTAEGITSWFLSKATYTSPDGHPKAAHHQIAEGDSYIWEWYNWDGQEKGTVTKANGTDFFEITFANVCKVSVSLEDCGHDILLTLKQYHIPTDDKSKLNIHYGCSNGWTFWLANLKAYLEYGILLNETQNDLRHQPLAGFEFVNI</sequence>
<comment type="similarity">
    <text evidence="1">Belongs to the AHA1 family.</text>
</comment>
<dbReference type="Gene3D" id="3.30.530.20">
    <property type="match status" value="1"/>
</dbReference>
<protein>
    <submittedName>
        <fullName evidence="3">Uncharacterized conserved protein YndB, AHSA1/START domain</fullName>
    </submittedName>
</protein>
<evidence type="ECO:0000313" key="3">
    <source>
        <dbReference type="EMBL" id="SMG52160.1"/>
    </source>
</evidence>
<gene>
    <name evidence="3" type="ORF">SAMN03080602_04172</name>
</gene>
<dbReference type="InterPro" id="IPR013538">
    <property type="entry name" value="ASHA1/2-like_C"/>
</dbReference>
<dbReference type="CDD" id="cd07814">
    <property type="entry name" value="SRPBCC_CalC_Aha1-like"/>
    <property type="match status" value="1"/>
</dbReference>
<evidence type="ECO:0000313" key="4">
    <source>
        <dbReference type="Proteomes" id="UP000193420"/>
    </source>
</evidence>
<proteinExistence type="inferred from homology"/>
<accession>A0A1X7LEP1</accession>